<name>A0A0F8XME0_9ZZZZ</name>
<dbReference type="EMBL" id="LAZR01058317">
    <property type="protein sequence ID" value="KKK70148.1"/>
    <property type="molecule type" value="Genomic_DNA"/>
</dbReference>
<proteinExistence type="predicted"/>
<protein>
    <submittedName>
        <fullName evidence="2">Uncharacterized protein</fullName>
    </submittedName>
</protein>
<feature type="region of interest" description="Disordered" evidence="1">
    <location>
        <begin position="92"/>
        <end position="115"/>
    </location>
</feature>
<accession>A0A0F8XME0</accession>
<organism evidence="2">
    <name type="scientific">marine sediment metagenome</name>
    <dbReference type="NCBI Taxonomy" id="412755"/>
    <lineage>
        <taxon>unclassified sequences</taxon>
        <taxon>metagenomes</taxon>
        <taxon>ecological metagenomes</taxon>
    </lineage>
</organism>
<evidence type="ECO:0000313" key="2">
    <source>
        <dbReference type="EMBL" id="KKK70148.1"/>
    </source>
</evidence>
<evidence type="ECO:0000256" key="1">
    <source>
        <dbReference type="SAM" id="MobiDB-lite"/>
    </source>
</evidence>
<comment type="caution">
    <text evidence="2">The sequence shown here is derived from an EMBL/GenBank/DDBJ whole genome shotgun (WGS) entry which is preliminary data.</text>
</comment>
<reference evidence="2" key="1">
    <citation type="journal article" date="2015" name="Nature">
        <title>Complex archaea that bridge the gap between prokaryotes and eukaryotes.</title>
        <authorList>
            <person name="Spang A."/>
            <person name="Saw J.H."/>
            <person name="Jorgensen S.L."/>
            <person name="Zaremba-Niedzwiedzka K."/>
            <person name="Martijn J."/>
            <person name="Lind A.E."/>
            <person name="van Eijk R."/>
            <person name="Schleper C."/>
            <person name="Guy L."/>
            <person name="Ettema T.J."/>
        </authorList>
    </citation>
    <scope>NUCLEOTIDE SEQUENCE</scope>
</reference>
<dbReference type="AlphaFoldDB" id="A0A0F8XME0"/>
<gene>
    <name evidence="2" type="ORF">LCGC14_2926920</name>
</gene>
<feature type="non-terminal residue" evidence="2">
    <location>
        <position position="115"/>
    </location>
</feature>
<sequence length="115" mass="12358">MKLFGKSNLPAEVSDAGSLHVAGWNALLENAITKGDAYVWTAQDDDIVAADTMLSIRNDSHKMKLVIVRIEVTNGNVATRYEIHKVTAAYTPDDDTGDEINAGGWGKKAPVSKTA</sequence>